<dbReference type="RefSeq" id="WP_111835784.1">
    <property type="nucleotide sequence ID" value="NZ_UAPQ01000001.1"/>
</dbReference>
<sequence>MITFFESGNELILHYYTDYWPIEWVDSRLKEVGRVHFKRVFQAGRDDVFEDLGDANDEEVDFDEEEVGGFKDFRIGVVDGDYWRVRADVLDLEYGLLLSCSMALT</sequence>
<organism evidence="1 2">
    <name type="scientific">Actinomyces bovis</name>
    <dbReference type="NCBI Taxonomy" id="1658"/>
    <lineage>
        <taxon>Bacteria</taxon>
        <taxon>Bacillati</taxon>
        <taxon>Actinomycetota</taxon>
        <taxon>Actinomycetes</taxon>
        <taxon>Actinomycetales</taxon>
        <taxon>Actinomycetaceae</taxon>
        <taxon>Actinomyces</taxon>
    </lineage>
</organism>
<evidence type="ECO:0000313" key="1">
    <source>
        <dbReference type="EMBL" id="SPT52833.1"/>
    </source>
</evidence>
<dbReference type="Proteomes" id="UP000250006">
    <property type="component" value="Unassembled WGS sequence"/>
</dbReference>
<dbReference type="EMBL" id="UAPQ01000001">
    <property type="protein sequence ID" value="SPT52833.1"/>
    <property type="molecule type" value="Genomic_DNA"/>
</dbReference>
<name>A0ABY1VL62_9ACTO</name>
<reference evidence="1 2" key="1">
    <citation type="submission" date="2018-06" db="EMBL/GenBank/DDBJ databases">
        <authorList>
            <consortium name="Pathogen Informatics"/>
            <person name="Doyle S."/>
        </authorList>
    </citation>
    <scope>NUCLEOTIDE SEQUENCE [LARGE SCALE GENOMIC DNA]</scope>
    <source>
        <strain evidence="1 2">NCTC11535</strain>
    </source>
</reference>
<accession>A0ABY1VL62</accession>
<gene>
    <name evidence="1" type="ORF">NCTC11535_00487</name>
</gene>
<evidence type="ECO:0000313" key="2">
    <source>
        <dbReference type="Proteomes" id="UP000250006"/>
    </source>
</evidence>
<keyword evidence="2" id="KW-1185">Reference proteome</keyword>
<proteinExistence type="predicted"/>
<comment type="caution">
    <text evidence="1">The sequence shown here is derived from an EMBL/GenBank/DDBJ whole genome shotgun (WGS) entry which is preliminary data.</text>
</comment>
<protein>
    <submittedName>
        <fullName evidence="1">Uncharacterized protein</fullName>
    </submittedName>
</protein>